<feature type="region of interest" description="Disordered" evidence="1">
    <location>
        <begin position="39"/>
        <end position="88"/>
    </location>
</feature>
<evidence type="ECO:0000256" key="1">
    <source>
        <dbReference type="SAM" id="MobiDB-lite"/>
    </source>
</evidence>
<evidence type="ECO:0000313" key="2">
    <source>
        <dbReference type="EMBL" id="KAF6758423.1"/>
    </source>
</evidence>
<feature type="compositionally biased region" description="Basic and acidic residues" evidence="1">
    <location>
        <begin position="52"/>
        <end position="88"/>
    </location>
</feature>
<evidence type="ECO:0000313" key="3">
    <source>
        <dbReference type="Proteomes" id="UP000521943"/>
    </source>
</evidence>
<accession>A0A8H6I6K5</accession>
<sequence length="176" mass="20914">MFLKDSSFTRKRDAEFEYEEGEIMDSEDEQLPGTSVKTYARHQRKKRGTAFHRMEKQKAEEAEKNEATRARLEKEALDKQKKMEDEKKEDEIRARMLKLFTGAEVKIHRVQKKVELLQQLEEQETLNKGPLRYKGLPEELKCQMTKIWEPGLHVGMDGEEIVFIIRIRCPFSYDIY</sequence>
<organism evidence="2 3">
    <name type="scientific">Ephemerocybe angulata</name>
    <dbReference type="NCBI Taxonomy" id="980116"/>
    <lineage>
        <taxon>Eukaryota</taxon>
        <taxon>Fungi</taxon>
        <taxon>Dikarya</taxon>
        <taxon>Basidiomycota</taxon>
        <taxon>Agaricomycotina</taxon>
        <taxon>Agaricomycetes</taxon>
        <taxon>Agaricomycetidae</taxon>
        <taxon>Agaricales</taxon>
        <taxon>Agaricineae</taxon>
        <taxon>Psathyrellaceae</taxon>
        <taxon>Ephemerocybe</taxon>
    </lineage>
</organism>
<feature type="compositionally biased region" description="Basic residues" evidence="1">
    <location>
        <begin position="39"/>
        <end position="50"/>
    </location>
</feature>
<name>A0A8H6I6K5_9AGAR</name>
<gene>
    <name evidence="2" type="ORF">DFP72DRAFT_194388</name>
</gene>
<proteinExistence type="predicted"/>
<dbReference type="AlphaFoldDB" id="A0A8H6I6K5"/>
<comment type="caution">
    <text evidence="2">The sequence shown here is derived from an EMBL/GenBank/DDBJ whole genome shotgun (WGS) entry which is preliminary data.</text>
</comment>
<dbReference type="Proteomes" id="UP000521943">
    <property type="component" value="Unassembled WGS sequence"/>
</dbReference>
<dbReference type="EMBL" id="JACGCI010000019">
    <property type="protein sequence ID" value="KAF6758423.1"/>
    <property type="molecule type" value="Genomic_DNA"/>
</dbReference>
<keyword evidence="3" id="KW-1185">Reference proteome</keyword>
<reference evidence="2 3" key="1">
    <citation type="submission" date="2020-07" db="EMBL/GenBank/DDBJ databases">
        <title>Comparative genomics of pyrophilous fungi reveals a link between fire events and developmental genes.</title>
        <authorList>
            <consortium name="DOE Joint Genome Institute"/>
            <person name="Steindorff A.S."/>
            <person name="Carver A."/>
            <person name="Calhoun S."/>
            <person name="Stillman K."/>
            <person name="Liu H."/>
            <person name="Lipzen A."/>
            <person name="Pangilinan J."/>
            <person name="Labutti K."/>
            <person name="Bruns T.D."/>
            <person name="Grigoriev I.V."/>
        </authorList>
    </citation>
    <scope>NUCLEOTIDE SEQUENCE [LARGE SCALE GENOMIC DNA]</scope>
    <source>
        <strain evidence="2 3">CBS 144469</strain>
    </source>
</reference>
<protein>
    <submittedName>
        <fullName evidence="2">Uncharacterized protein</fullName>
    </submittedName>
</protein>